<evidence type="ECO:0000259" key="5">
    <source>
        <dbReference type="Pfam" id="PF03446"/>
    </source>
</evidence>
<dbReference type="GO" id="GO:0016616">
    <property type="term" value="F:oxidoreductase activity, acting on the CH-OH group of donors, NAD or NADP as acceptor"/>
    <property type="evidence" value="ECO:0007669"/>
    <property type="project" value="TreeGrafter"/>
</dbReference>
<dbReference type="AlphaFoldDB" id="A0A5M3WC12"/>
<dbReference type="Gene3D" id="1.10.1040.10">
    <property type="entry name" value="N-(1-d-carboxylethyl)-l-norvaline Dehydrogenase, domain 2"/>
    <property type="match status" value="1"/>
</dbReference>
<dbReference type="SUPFAM" id="SSF48179">
    <property type="entry name" value="6-phosphogluconate dehydrogenase C-terminal domain-like"/>
    <property type="match status" value="1"/>
</dbReference>
<dbReference type="Pfam" id="PF03446">
    <property type="entry name" value="NAD_binding_2"/>
    <property type="match status" value="1"/>
</dbReference>
<feature type="domain" description="6-phosphogluconate dehydrogenase NADP-binding" evidence="5">
    <location>
        <begin position="1"/>
        <end position="147"/>
    </location>
</feature>
<evidence type="ECO:0000256" key="2">
    <source>
        <dbReference type="ARBA" id="ARBA00023002"/>
    </source>
</evidence>
<feature type="active site" evidence="4">
    <location>
        <position position="156"/>
    </location>
</feature>
<protein>
    <submittedName>
        <fullName evidence="7">2-hydroxy-3-oxopropionate reductase</fullName>
    </submittedName>
</protein>
<keyword evidence="2" id="KW-0560">Oxidoreductase</keyword>
<evidence type="ECO:0000256" key="4">
    <source>
        <dbReference type="PIRSR" id="PIRSR000103-1"/>
    </source>
</evidence>
<keyword evidence="8" id="KW-1185">Reference proteome</keyword>
<keyword evidence="3" id="KW-0520">NAD</keyword>
<dbReference type="InterPro" id="IPR008927">
    <property type="entry name" value="6-PGluconate_DH-like_C_sf"/>
</dbReference>
<dbReference type="SUPFAM" id="SSF51735">
    <property type="entry name" value="NAD(P)-binding Rossmann-fold domains"/>
    <property type="match status" value="1"/>
</dbReference>
<evidence type="ECO:0000313" key="8">
    <source>
        <dbReference type="Proteomes" id="UP000331127"/>
    </source>
</evidence>
<evidence type="ECO:0000259" key="6">
    <source>
        <dbReference type="Pfam" id="PF14833"/>
    </source>
</evidence>
<organism evidence="7 8">
    <name type="scientific">Acrocarpospora macrocephala</name>
    <dbReference type="NCBI Taxonomy" id="150177"/>
    <lineage>
        <taxon>Bacteria</taxon>
        <taxon>Bacillati</taxon>
        <taxon>Actinomycetota</taxon>
        <taxon>Actinomycetes</taxon>
        <taxon>Streptosporangiales</taxon>
        <taxon>Streptosporangiaceae</taxon>
        <taxon>Acrocarpospora</taxon>
    </lineage>
</organism>
<evidence type="ECO:0000313" key="7">
    <source>
        <dbReference type="EMBL" id="GES06597.1"/>
    </source>
</evidence>
<feature type="domain" description="3-hydroxyisobutyrate dehydrogenase-like NAD-binding" evidence="6">
    <location>
        <begin position="150"/>
        <end position="270"/>
    </location>
</feature>
<dbReference type="InterPro" id="IPR029154">
    <property type="entry name" value="HIBADH-like_NADP-bd"/>
</dbReference>
<dbReference type="PANTHER" id="PTHR22981:SF7">
    <property type="entry name" value="3-HYDROXYISOBUTYRATE DEHYDROGENASE, MITOCHONDRIAL"/>
    <property type="match status" value="1"/>
</dbReference>
<dbReference type="Gene3D" id="3.40.50.720">
    <property type="entry name" value="NAD(P)-binding Rossmann-like Domain"/>
    <property type="match status" value="1"/>
</dbReference>
<gene>
    <name evidence="7" type="ORF">Amac_001920</name>
</gene>
<evidence type="ECO:0000256" key="3">
    <source>
        <dbReference type="ARBA" id="ARBA00023027"/>
    </source>
</evidence>
<comment type="similarity">
    <text evidence="1">Belongs to the HIBADH-related family.</text>
</comment>
<dbReference type="EMBL" id="BLAE01000003">
    <property type="protein sequence ID" value="GES06597.1"/>
    <property type="molecule type" value="Genomic_DNA"/>
</dbReference>
<evidence type="ECO:0000256" key="1">
    <source>
        <dbReference type="ARBA" id="ARBA00009080"/>
    </source>
</evidence>
<dbReference type="Pfam" id="PF14833">
    <property type="entry name" value="NAD_binding_11"/>
    <property type="match status" value="1"/>
</dbReference>
<dbReference type="PANTHER" id="PTHR22981">
    <property type="entry name" value="3-HYDROXYISOBUTYRATE DEHYDROGENASE-RELATED"/>
    <property type="match status" value="1"/>
</dbReference>
<dbReference type="GO" id="GO:0050661">
    <property type="term" value="F:NADP binding"/>
    <property type="evidence" value="ECO:0007669"/>
    <property type="project" value="InterPro"/>
</dbReference>
<proteinExistence type="inferred from homology"/>
<reference evidence="7 8" key="1">
    <citation type="submission" date="2019-10" db="EMBL/GenBank/DDBJ databases">
        <title>Whole genome shotgun sequence of Acrocarpospora macrocephala NBRC 16266.</title>
        <authorList>
            <person name="Ichikawa N."/>
            <person name="Kimura A."/>
            <person name="Kitahashi Y."/>
            <person name="Komaki H."/>
            <person name="Oguchi A."/>
        </authorList>
    </citation>
    <scope>NUCLEOTIDE SEQUENCE [LARGE SCALE GENOMIC DNA]</scope>
    <source>
        <strain evidence="7 8">NBRC 16266</strain>
    </source>
</reference>
<dbReference type="InterPro" id="IPR036291">
    <property type="entry name" value="NAD(P)-bd_dom_sf"/>
</dbReference>
<accession>A0A5M3WC12</accession>
<dbReference type="InterPro" id="IPR015815">
    <property type="entry name" value="HIBADH-related"/>
</dbReference>
<comment type="caution">
    <text evidence="7">The sequence shown here is derived from an EMBL/GenBank/DDBJ whole genome shotgun (WGS) entry which is preliminary data.</text>
</comment>
<sequence length="278" mass="28545">MAGHLADGGYRLTVMDAASAAVDAFVAGNPVAEAAAGPEAFAVVQALILMLPNSATVEEVLERDGVADALPPGCLVIDMSSSEPLRTRALAARLHARGLSMLDAPVSGGVRGAKAGTLSALVGGPQDELARATPLLRAMARTIVPVGEIGSGHAAKALNNLVSAATISITVEALALGESFGISPETMTHVLNSSSGRSNTSENKVSQFMTSGSFDSGFSLRLMSKDVDIAVDLARALSRPAEIADGVARQWRRIAGTAPPQTDHTEMYTLLSEAGSTR</sequence>
<name>A0A5M3WC12_9ACTN</name>
<dbReference type="PIRSF" id="PIRSF000103">
    <property type="entry name" value="HIBADH"/>
    <property type="match status" value="1"/>
</dbReference>
<dbReference type="GO" id="GO:0051287">
    <property type="term" value="F:NAD binding"/>
    <property type="evidence" value="ECO:0007669"/>
    <property type="project" value="InterPro"/>
</dbReference>
<dbReference type="InterPro" id="IPR013328">
    <property type="entry name" value="6PGD_dom2"/>
</dbReference>
<dbReference type="Proteomes" id="UP000331127">
    <property type="component" value="Unassembled WGS sequence"/>
</dbReference>
<dbReference type="InterPro" id="IPR006115">
    <property type="entry name" value="6PGDH_NADP-bd"/>
</dbReference>